<dbReference type="InterPro" id="IPR052895">
    <property type="entry name" value="HetReg/Transcr_Mod"/>
</dbReference>
<keyword evidence="3" id="KW-1185">Reference proteome</keyword>
<dbReference type="Pfam" id="PF06985">
    <property type="entry name" value="HET"/>
    <property type="match status" value="1"/>
</dbReference>
<evidence type="ECO:0000313" key="2">
    <source>
        <dbReference type="EMBL" id="KAK3670820.1"/>
    </source>
</evidence>
<name>A0AAE0TPL2_9PEZI</name>
<protein>
    <recommendedName>
        <fullName evidence="1">Heterokaryon incompatibility domain-containing protein</fullName>
    </recommendedName>
</protein>
<reference evidence="2" key="1">
    <citation type="submission" date="2023-07" db="EMBL/GenBank/DDBJ databases">
        <title>Black Yeasts Isolated from many extreme environments.</title>
        <authorList>
            <person name="Coleine C."/>
            <person name="Stajich J.E."/>
            <person name="Selbmann L."/>
        </authorList>
    </citation>
    <scope>NUCLEOTIDE SEQUENCE</scope>
    <source>
        <strain evidence="2">CCFEE 5485</strain>
    </source>
</reference>
<dbReference type="EMBL" id="JAUTXT010000050">
    <property type="protein sequence ID" value="KAK3670820.1"/>
    <property type="molecule type" value="Genomic_DNA"/>
</dbReference>
<dbReference type="InterPro" id="IPR010730">
    <property type="entry name" value="HET"/>
</dbReference>
<evidence type="ECO:0000259" key="1">
    <source>
        <dbReference type="Pfam" id="PF06985"/>
    </source>
</evidence>
<sequence length="511" mass="57295">MADTPHHMATSVKESCLKAPRYAYSPLEGDHDSRLLYLESVDGDGEVRCSLRPVVIQQAAATHGFYALSYCWATDAARQTIQVNGLTVPVRRNLLNALLAISDTCEPGENGKGLWVDALCIDQNDNADKSRQVRRMGDIYREATGLAKQMAKMSLTMNLTQYRPGQSGMFLLDSMRSRLATDPRDYIYGLLSLVPSTVRAEIHVDYDLSATTLYSTSLTRLCTSSPDLTMLLRWWAEPWTWLHYADANDDTRSSWCPDFSCRAYASIGNPLLGLTCLSPETMSRLASQRPPHSFSNDGRVLHLGGIYLDTILEATTIASIPSVPDLDVTASLHVQIQQMLPDAEMLAWLSSFLRVWHHALMTLTAEDPRWKMWESQFFLPWNPTSDDEGDKTPVPTALQELIYFELRLMMAGTQMRDLLEPVSMEWLYILGNVHKVANVCKWRYFFYMEGGNIGVTPVPVGEGNHVYGFGGEFLEVVSADRQRLVSPASVEGLMGDVLIDKEDQWEISSLS</sequence>
<proteinExistence type="predicted"/>
<dbReference type="AlphaFoldDB" id="A0AAE0TPL2"/>
<accession>A0AAE0TPL2</accession>
<evidence type="ECO:0000313" key="3">
    <source>
        <dbReference type="Proteomes" id="UP001274830"/>
    </source>
</evidence>
<comment type="caution">
    <text evidence="2">The sequence shown here is derived from an EMBL/GenBank/DDBJ whole genome shotgun (WGS) entry which is preliminary data.</text>
</comment>
<dbReference type="PANTHER" id="PTHR24148:SF64">
    <property type="entry name" value="HETEROKARYON INCOMPATIBILITY DOMAIN-CONTAINING PROTEIN"/>
    <property type="match status" value="1"/>
</dbReference>
<gene>
    <name evidence="2" type="ORF">LTR78_009264</name>
</gene>
<dbReference type="PANTHER" id="PTHR24148">
    <property type="entry name" value="ANKYRIN REPEAT DOMAIN-CONTAINING PROTEIN 39 HOMOLOG-RELATED"/>
    <property type="match status" value="1"/>
</dbReference>
<organism evidence="2 3">
    <name type="scientific">Recurvomyces mirabilis</name>
    <dbReference type="NCBI Taxonomy" id="574656"/>
    <lineage>
        <taxon>Eukaryota</taxon>
        <taxon>Fungi</taxon>
        <taxon>Dikarya</taxon>
        <taxon>Ascomycota</taxon>
        <taxon>Pezizomycotina</taxon>
        <taxon>Dothideomycetes</taxon>
        <taxon>Dothideomycetidae</taxon>
        <taxon>Mycosphaerellales</taxon>
        <taxon>Teratosphaeriaceae</taxon>
        <taxon>Recurvomyces</taxon>
    </lineage>
</organism>
<feature type="domain" description="Heterokaryon incompatibility" evidence="1">
    <location>
        <begin position="65"/>
        <end position="146"/>
    </location>
</feature>
<dbReference type="Proteomes" id="UP001274830">
    <property type="component" value="Unassembled WGS sequence"/>
</dbReference>